<dbReference type="PANTHER" id="PTHR37422:SF17">
    <property type="entry name" value="O-ANTIGEN LIGASE"/>
    <property type="match status" value="1"/>
</dbReference>
<dbReference type="RefSeq" id="WP_092420572.1">
    <property type="nucleotide sequence ID" value="NZ_FPCK01000001.1"/>
</dbReference>
<keyword evidence="7" id="KW-0436">Ligase</keyword>
<dbReference type="PANTHER" id="PTHR37422">
    <property type="entry name" value="TEICHURONIC ACID BIOSYNTHESIS PROTEIN TUAE"/>
    <property type="match status" value="1"/>
</dbReference>
<dbReference type="Proteomes" id="UP000199074">
    <property type="component" value="Unassembled WGS sequence"/>
</dbReference>
<comment type="subcellular location">
    <subcellularLocation>
        <location evidence="1">Membrane</location>
        <topology evidence="1">Multi-pass membrane protein</topology>
    </subcellularLocation>
</comment>
<sequence>MSAETIHLALPRTGRMVHRPSQSLLVLLDRACLFLVILWLSRAWYFPSSITTDAAPGIRVIDLAFQAACLYGALRLLMLRPTAVVLAEPLFLLFLLLGVSSLLTTSAFGNTLGMVRTSLLFFATCIFFRYRFQPPDISRTVLDLLGALLVLSVLAALFIPFGTMQGFDAGRWKGVFGHKNALGQCAAFSLILLCGCWRSRTAPCRRDWVFGAATLACLAGAQSATALGVAALGLGVLALNRLFSRARVPWSVAMASQVLLAAGAVLLLPSVLAPLAQLLGRDITFTGRTEIWARFLDFAWQRPWTGWGWATIDSSEHMLPLVRLALGLPTIQTPHSGYLSLFVELGLPALMVYCLWLLLVFFGSTRRALLRLDPVWSLRAALAAGLALLNGFESTAQASPSLWLFALLVIGTRKRVIWR</sequence>
<dbReference type="Pfam" id="PF04932">
    <property type="entry name" value="Wzy_C"/>
    <property type="match status" value="1"/>
</dbReference>
<organism evidence="7 8">
    <name type="scientific">Devosia crocina</name>
    <dbReference type="NCBI Taxonomy" id="429728"/>
    <lineage>
        <taxon>Bacteria</taxon>
        <taxon>Pseudomonadati</taxon>
        <taxon>Pseudomonadota</taxon>
        <taxon>Alphaproteobacteria</taxon>
        <taxon>Hyphomicrobiales</taxon>
        <taxon>Devosiaceae</taxon>
        <taxon>Devosia</taxon>
    </lineage>
</organism>
<reference evidence="7 8" key="1">
    <citation type="submission" date="2016-10" db="EMBL/GenBank/DDBJ databases">
        <authorList>
            <person name="de Groot N.N."/>
        </authorList>
    </citation>
    <scope>NUCLEOTIDE SEQUENCE [LARGE SCALE GENOMIC DNA]</scope>
    <source>
        <strain evidence="7 8">IPL20</strain>
    </source>
</reference>
<gene>
    <name evidence="7" type="ORF">SAMN05216456_0543</name>
</gene>
<proteinExistence type="predicted"/>
<dbReference type="AlphaFoldDB" id="A0A1I7N1M5"/>
<evidence type="ECO:0000256" key="3">
    <source>
        <dbReference type="ARBA" id="ARBA00022989"/>
    </source>
</evidence>
<feature type="transmembrane region" description="Helical" evidence="5">
    <location>
        <begin position="144"/>
        <end position="161"/>
    </location>
</feature>
<keyword evidence="3 5" id="KW-1133">Transmembrane helix</keyword>
<feature type="transmembrane region" description="Helical" evidence="5">
    <location>
        <begin position="258"/>
        <end position="279"/>
    </location>
</feature>
<name>A0A1I7N1M5_9HYPH</name>
<dbReference type="InterPro" id="IPR007016">
    <property type="entry name" value="O-antigen_ligase-rel_domated"/>
</dbReference>
<evidence type="ECO:0000313" key="7">
    <source>
        <dbReference type="EMBL" id="SFV28551.1"/>
    </source>
</evidence>
<accession>A0A1I7N1M5</accession>
<protein>
    <submittedName>
        <fullName evidence="7">O-antigen ligase</fullName>
    </submittedName>
</protein>
<keyword evidence="4 5" id="KW-0472">Membrane</keyword>
<dbReference type="STRING" id="429728.SAMN05216456_0543"/>
<evidence type="ECO:0000256" key="5">
    <source>
        <dbReference type="SAM" id="Phobius"/>
    </source>
</evidence>
<dbReference type="OrthoDB" id="4391260at2"/>
<keyword evidence="2 5" id="KW-0812">Transmembrane</keyword>
<feature type="transmembrane region" description="Helical" evidence="5">
    <location>
        <begin position="90"/>
        <end position="108"/>
    </location>
</feature>
<feature type="transmembrane region" description="Helical" evidence="5">
    <location>
        <begin position="114"/>
        <end position="132"/>
    </location>
</feature>
<dbReference type="GO" id="GO:0016874">
    <property type="term" value="F:ligase activity"/>
    <property type="evidence" value="ECO:0007669"/>
    <property type="project" value="UniProtKB-KW"/>
</dbReference>
<evidence type="ECO:0000259" key="6">
    <source>
        <dbReference type="Pfam" id="PF04932"/>
    </source>
</evidence>
<feature type="transmembrane region" description="Helical" evidence="5">
    <location>
        <begin position="57"/>
        <end position="78"/>
    </location>
</feature>
<feature type="transmembrane region" description="Helical" evidence="5">
    <location>
        <begin position="338"/>
        <end position="362"/>
    </location>
</feature>
<dbReference type="EMBL" id="FPCK01000001">
    <property type="protein sequence ID" value="SFV28551.1"/>
    <property type="molecule type" value="Genomic_DNA"/>
</dbReference>
<evidence type="ECO:0000256" key="4">
    <source>
        <dbReference type="ARBA" id="ARBA00023136"/>
    </source>
</evidence>
<dbReference type="InterPro" id="IPR051533">
    <property type="entry name" value="WaaL-like"/>
</dbReference>
<dbReference type="GO" id="GO:0016020">
    <property type="term" value="C:membrane"/>
    <property type="evidence" value="ECO:0007669"/>
    <property type="project" value="UniProtKB-SubCell"/>
</dbReference>
<feature type="domain" description="O-antigen ligase-related" evidence="6">
    <location>
        <begin position="213"/>
        <end position="354"/>
    </location>
</feature>
<feature type="transmembrane region" description="Helical" evidence="5">
    <location>
        <begin position="209"/>
        <end position="238"/>
    </location>
</feature>
<evidence type="ECO:0000313" key="8">
    <source>
        <dbReference type="Proteomes" id="UP000199074"/>
    </source>
</evidence>
<keyword evidence="8" id="KW-1185">Reference proteome</keyword>
<feature type="transmembrane region" description="Helical" evidence="5">
    <location>
        <begin position="24"/>
        <end position="45"/>
    </location>
</feature>
<evidence type="ECO:0000256" key="1">
    <source>
        <dbReference type="ARBA" id="ARBA00004141"/>
    </source>
</evidence>
<evidence type="ECO:0000256" key="2">
    <source>
        <dbReference type="ARBA" id="ARBA00022692"/>
    </source>
</evidence>